<reference evidence="3" key="1">
    <citation type="journal article" date="2019" name="Int. J. Syst. Evol. Microbiol.">
        <title>The Global Catalogue of Microorganisms (GCM) 10K type strain sequencing project: providing services to taxonomists for standard genome sequencing and annotation.</title>
        <authorList>
            <consortium name="The Broad Institute Genomics Platform"/>
            <consortium name="The Broad Institute Genome Sequencing Center for Infectious Disease"/>
            <person name="Wu L."/>
            <person name="Ma J."/>
        </authorList>
    </citation>
    <scope>NUCLEOTIDE SEQUENCE [LARGE SCALE GENOMIC DNA]</scope>
    <source>
        <strain evidence="3">CGMCC 1.15959</strain>
    </source>
</reference>
<evidence type="ECO:0000313" key="2">
    <source>
        <dbReference type="EMBL" id="GGE04283.1"/>
    </source>
</evidence>
<dbReference type="PANTHER" id="PTHR35585">
    <property type="entry name" value="HHE DOMAIN PROTEIN (AFU_ORTHOLOGUE AFUA_4G00730)"/>
    <property type="match status" value="1"/>
</dbReference>
<evidence type="ECO:0000313" key="3">
    <source>
        <dbReference type="Proteomes" id="UP000619041"/>
    </source>
</evidence>
<dbReference type="EMBL" id="BMKL01000001">
    <property type="protein sequence ID" value="GGE04283.1"/>
    <property type="molecule type" value="Genomic_DNA"/>
</dbReference>
<comment type="caution">
    <text evidence="2">The sequence shown here is derived from an EMBL/GenBank/DDBJ whole genome shotgun (WGS) entry which is preliminary data.</text>
</comment>
<protein>
    <recommendedName>
        <fullName evidence="1">Hemerythrin-like domain-containing protein</fullName>
    </recommendedName>
</protein>
<sequence length="186" mass="20602">MADFNKDGGTVPMLLAGGAGLLLGLLANPARKLAVQTPTMLKGAWDEALAAEHKATLALIGVIEKTDPDDTARRSILLAQLKHMIGKHSFQEENTVYASMRQRELLAAAQGLNEDHAGVKQLLFELTEMQRDDARWLEKVRALRNELEEHMALEENEHFPKLRAALNEQENGELTKAMNKEGLKLA</sequence>
<gene>
    <name evidence="2" type="ORF">GCM10011515_24880</name>
</gene>
<dbReference type="Proteomes" id="UP000619041">
    <property type="component" value="Unassembled WGS sequence"/>
</dbReference>
<accession>A0ABQ1SAK3</accession>
<keyword evidence="3" id="KW-1185">Reference proteome</keyword>
<dbReference type="InterPro" id="IPR012312">
    <property type="entry name" value="Hemerythrin-like"/>
</dbReference>
<organism evidence="2 3">
    <name type="scientific">Tsuneonella deserti</name>
    <dbReference type="NCBI Taxonomy" id="2035528"/>
    <lineage>
        <taxon>Bacteria</taxon>
        <taxon>Pseudomonadati</taxon>
        <taxon>Pseudomonadota</taxon>
        <taxon>Alphaproteobacteria</taxon>
        <taxon>Sphingomonadales</taxon>
        <taxon>Erythrobacteraceae</taxon>
        <taxon>Tsuneonella</taxon>
    </lineage>
</organism>
<dbReference type="Pfam" id="PF01814">
    <property type="entry name" value="Hemerythrin"/>
    <property type="match status" value="1"/>
</dbReference>
<feature type="domain" description="Hemerythrin-like" evidence="1">
    <location>
        <begin position="47"/>
        <end position="162"/>
    </location>
</feature>
<dbReference type="RefSeq" id="WP_229658580.1">
    <property type="nucleotide sequence ID" value="NZ_BMKL01000001.1"/>
</dbReference>
<proteinExistence type="predicted"/>
<evidence type="ECO:0000259" key="1">
    <source>
        <dbReference type="Pfam" id="PF01814"/>
    </source>
</evidence>
<dbReference type="Gene3D" id="1.20.120.520">
    <property type="entry name" value="nmb1532 protein domain like"/>
    <property type="match status" value="1"/>
</dbReference>
<dbReference type="PANTHER" id="PTHR35585:SF1">
    <property type="entry name" value="HHE DOMAIN PROTEIN (AFU_ORTHOLOGUE AFUA_4G00730)"/>
    <property type="match status" value="1"/>
</dbReference>
<name>A0ABQ1SAK3_9SPHN</name>